<evidence type="ECO:0000313" key="2">
    <source>
        <dbReference type="Proteomes" id="UP000178249"/>
    </source>
</evidence>
<dbReference type="InterPro" id="IPR052022">
    <property type="entry name" value="26kDa_periplasmic_antigen"/>
</dbReference>
<accession>A0A1F6C269</accession>
<dbReference type="GO" id="GO:0006974">
    <property type="term" value="P:DNA damage response"/>
    <property type="evidence" value="ECO:0007669"/>
    <property type="project" value="TreeGrafter"/>
</dbReference>
<comment type="caution">
    <text evidence="1">The sequence shown here is derived from an EMBL/GenBank/DDBJ whole genome shotgun (WGS) entry which is preliminary data.</text>
</comment>
<dbReference type="PANTHER" id="PTHR34387:SF2">
    <property type="entry name" value="SLR1258 PROTEIN"/>
    <property type="match status" value="1"/>
</dbReference>
<dbReference type="InterPro" id="IPR007497">
    <property type="entry name" value="SIMPL/DUF541"/>
</dbReference>
<dbReference type="PANTHER" id="PTHR34387">
    <property type="entry name" value="SLR1258 PROTEIN"/>
    <property type="match status" value="1"/>
</dbReference>
<proteinExistence type="predicted"/>
<gene>
    <name evidence="1" type="ORF">A2841_03225</name>
</gene>
<evidence type="ECO:0008006" key="3">
    <source>
        <dbReference type="Google" id="ProtNLM"/>
    </source>
</evidence>
<dbReference type="AlphaFoldDB" id="A0A1F6C269"/>
<reference evidence="1 2" key="1">
    <citation type="journal article" date="2016" name="Nat. Commun.">
        <title>Thousands of microbial genomes shed light on interconnected biogeochemical processes in an aquifer system.</title>
        <authorList>
            <person name="Anantharaman K."/>
            <person name="Brown C.T."/>
            <person name="Hug L.A."/>
            <person name="Sharon I."/>
            <person name="Castelle C.J."/>
            <person name="Probst A.J."/>
            <person name="Thomas B.C."/>
            <person name="Singh A."/>
            <person name="Wilkins M.J."/>
            <person name="Karaoz U."/>
            <person name="Brodie E.L."/>
            <person name="Williams K.H."/>
            <person name="Hubbard S.S."/>
            <person name="Banfield J.F."/>
        </authorList>
    </citation>
    <scope>NUCLEOTIDE SEQUENCE [LARGE SCALE GENOMIC DNA]</scope>
</reference>
<sequence>MMNETMSSASGLFQHKWVTRLAIAFLAVATIFVGAKALNAVINFDTSEPPAGNIITVEGQSKVSAIPDVATVSFTVSEDAATASAAQDGATKKSNIALAVLKEVGIDEKDVKTTSYNISPKYAYAPVCYSGYCPPSEQRVTGYTVSQTVEVKIRDTKAVGDVLAKLGDAGVSNLYGPNFTIDNEDTLRAEARKEAIEKARAKAEALADDLDVRLVRVVSFWESGAPMPYYGFGAGGAGAPDMAVKATPQIPAGENEIVVNVSISYEIR</sequence>
<dbReference type="Pfam" id="PF04402">
    <property type="entry name" value="SIMPL"/>
    <property type="match status" value="1"/>
</dbReference>
<name>A0A1F6C269_9BACT</name>
<dbReference type="Gene3D" id="3.30.70.2970">
    <property type="entry name" value="Protein of unknown function (DUF541), domain 2"/>
    <property type="match status" value="1"/>
</dbReference>
<organism evidence="1 2">
    <name type="scientific">Candidatus Kaiserbacteria bacterium RIFCSPHIGHO2_01_FULL_48_10</name>
    <dbReference type="NCBI Taxonomy" id="1798476"/>
    <lineage>
        <taxon>Bacteria</taxon>
        <taxon>Candidatus Kaiseribacteriota</taxon>
    </lineage>
</organism>
<protein>
    <recommendedName>
        <fullName evidence="3">DUF541 domain-containing protein</fullName>
    </recommendedName>
</protein>
<dbReference type="EMBL" id="MFKP01000052">
    <property type="protein sequence ID" value="OGG43122.1"/>
    <property type="molecule type" value="Genomic_DNA"/>
</dbReference>
<dbReference type="Proteomes" id="UP000178249">
    <property type="component" value="Unassembled WGS sequence"/>
</dbReference>
<dbReference type="Gene3D" id="3.30.110.170">
    <property type="entry name" value="Protein of unknown function (DUF541), domain 1"/>
    <property type="match status" value="1"/>
</dbReference>
<evidence type="ECO:0000313" key="1">
    <source>
        <dbReference type="EMBL" id="OGG43122.1"/>
    </source>
</evidence>